<protein>
    <recommendedName>
        <fullName evidence="4">Membrane-associated protein</fullName>
    </recommendedName>
</protein>
<accession>A0ABS9ADN4</accession>
<dbReference type="RefSeq" id="WP_234273204.1">
    <property type="nucleotide sequence ID" value="NZ_JABFTT010000004.1"/>
</dbReference>
<feature type="transmembrane region" description="Helical" evidence="1">
    <location>
        <begin position="12"/>
        <end position="31"/>
    </location>
</feature>
<keyword evidence="1" id="KW-1133">Transmembrane helix</keyword>
<keyword evidence="1" id="KW-0472">Membrane</keyword>
<dbReference type="Proteomes" id="UP001320122">
    <property type="component" value="Unassembled WGS sequence"/>
</dbReference>
<keyword evidence="3" id="KW-1185">Reference proteome</keyword>
<reference evidence="2 3" key="1">
    <citation type="journal article" date="2021" name="Front. Microbiol.">
        <title>Aerobic Denitrification and Heterotrophic Sulfur Oxidation in the Genus Halomonas Revealed by Six Novel Species Characterizations and Genome-Based Analysis.</title>
        <authorList>
            <person name="Wang L."/>
            <person name="Shao Z."/>
        </authorList>
    </citation>
    <scope>NUCLEOTIDE SEQUENCE [LARGE SCALE GENOMIC DNA]</scope>
    <source>
        <strain evidence="2 3">MCCC 1A11036</strain>
    </source>
</reference>
<dbReference type="EMBL" id="JABFTT010000004">
    <property type="protein sequence ID" value="MCE8019836.1"/>
    <property type="molecule type" value="Genomic_DNA"/>
</dbReference>
<proteinExistence type="predicted"/>
<evidence type="ECO:0000313" key="2">
    <source>
        <dbReference type="EMBL" id="MCE8019836.1"/>
    </source>
</evidence>
<feature type="transmembrane region" description="Helical" evidence="1">
    <location>
        <begin position="37"/>
        <end position="54"/>
    </location>
</feature>
<feature type="transmembrane region" description="Helical" evidence="1">
    <location>
        <begin position="130"/>
        <end position="150"/>
    </location>
</feature>
<sequence>MLHQNSAALPLWLKLLFSAWILFWAPSFALMLGVQNYFWLCNVASFLILVGLWWESRLLLSMQWLSVALVGAFWTLDVGIAWLTGVHPIGGTEYMFDPEHPPLARGLSLYHLILPLVAGFAMVRLGYDRLALWWQTALTWWVLLLTFLFAEPERNINWVRGPFGAPQEILEPLPYLIMLAVAWPLLIYLPVHGATCWLQGRRRLR</sequence>
<organism evidence="2 3">
    <name type="scientific">Billgrantia zhangzhouensis</name>
    <dbReference type="NCBI Taxonomy" id="2733481"/>
    <lineage>
        <taxon>Bacteria</taxon>
        <taxon>Pseudomonadati</taxon>
        <taxon>Pseudomonadota</taxon>
        <taxon>Gammaproteobacteria</taxon>
        <taxon>Oceanospirillales</taxon>
        <taxon>Halomonadaceae</taxon>
        <taxon>Billgrantia</taxon>
    </lineage>
</organism>
<name>A0ABS9ADN4_9GAMM</name>
<feature type="transmembrane region" description="Helical" evidence="1">
    <location>
        <begin position="103"/>
        <end position="123"/>
    </location>
</feature>
<feature type="transmembrane region" description="Helical" evidence="1">
    <location>
        <begin position="175"/>
        <end position="198"/>
    </location>
</feature>
<comment type="caution">
    <text evidence="2">The sequence shown here is derived from an EMBL/GenBank/DDBJ whole genome shotgun (WGS) entry which is preliminary data.</text>
</comment>
<evidence type="ECO:0000313" key="3">
    <source>
        <dbReference type="Proteomes" id="UP001320122"/>
    </source>
</evidence>
<feature type="transmembrane region" description="Helical" evidence="1">
    <location>
        <begin position="66"/>
        <end position="83"/>
    </location>
</feature>
<evidence type="ECO:0008006" key="4">
    <source>
        <dbReference type="Google" id="ProtNLM"/>
    </source>
</evidence>
<keyword evidence="1" id="KW-0812">Transmembrane</keyword>
<evidence type="ECO:0000256" key="1">
    <source>
        <dbReference type="SAM" id="Phobius"/>
    </source>
</evidence>
<gene>
    <name evidence="2" type="ORF">HOP51_06850</name>
</gene>